<dbReference type="EMBL" id="WOSY01000004">
    <property type="protein sequence ID" value="NHN88228.1"/>
    <property type="molecule type" value="Genomic_DNA"/>
</dbReference>
<sequence>MYASPQSPHVFIATPCFGGVVTQTYMQSIIGCMAAAQQHDIELTLSLVGNDALITRSRNTLLHQFFAQSDASHLLFVDSDIGFPPNAVPRLVAAGKDVVAGMYPLKDRYWDRLTTLLTEKGEPAETASLRYVGESAALHEHQHGTGLVKAGYAGTGFMLISRNAISRMIEAYPQTRYSRIDAPVGQDNSSAVTADAAYALFDCMIDPDTGTYLSEDFTFCKRWRDIGGDVWLDTGVELSHTGPSTFMGDPSLRVGIVHKG</sequence>
<reference evidence="1 2" key="1">
    <citation type="journal article" date="2020" name="Int. J. Syst. Evol. Microbiol.">
        <title>Novel acetic acid bacteria from cider fermentations: Acetobacter conturbans sp. nov. and Acetobacter fallax sp. nov.</title>
        <authorList>
            <person name="Sombolestani A.S."/>
            <person name="Cleenwerck I."/>
            <person name="Cnockaert M."/>
            <person name="Borremans W."/>
            <person name="Wieme A.D."/>
            <person name="De Vuyst L."/>
            <person name="Vandamme P."/>
        </authorList>
    </citation>
    <scope>NUCLEOTIDE SEQUENCE [LARGE SCALE GENOMIC DNA]</scope>
    <source>
        <strain evidence="1 2">LMG 1627</strain>
    </source>
</reference>
<keyword evidence="2" id="KW-1185">Reference proteome</keyword>
<dbReference type="Gene3D" id="3.90.550.40">
    <property type="match status" value="1"/>
</dbReference>
<comment type="caution">
    <text evidence="1">The sequence shown here is derived from an EMBL/GenBank/DDBJ whole genome shotgun (WGS) entry which is preliminary data.</text>
</comment>
<dbReference type="SUPFAM" id="SSF53448">
    <property type="entry name" value="Nucleotide-diphospho-sugar transferases"/>
    <property type="match status" value="1"/>
</dbReference>
<gene>
    <name evidence="1" type="ORF">GOB81_06255</name>
</gene>
<organism evidence="1 2">
    <name type="scientific">Acetobacter conturbans</name>
    <dbReference type="NCBI Taxonomy" id="1737472"/>
    <lineage>
        <taxon>Bacteria</taxon>
        <taxon>Pseudomonadati</taxon>
        <taxon>Pseudomonadota</taxon>
        <taxon>Alphaproteobacteria</taxon>
        <taxon>Acetobacterales</taxon>
        <taxon>Acetobacteraceae</taxon>
        <taxon>Acetobacter</taxon>
    </lineage>
</organism>
<dbReference type="RefSeq" id="WP_173569549.1">
    <property type="nucleotide sequence ID" value="NZ_WOSY01000004.1"/>
</dbReference>
<evidence type="ECO:0000313" key="2">
    <source>
        <dbReference type="Proteomes" id="UP000631653"/>
    </source>
</evidence>
<dbReference type="InterPro" id="IPR029044">
    <property type="entry name" value="Nucleotide-diphossugar_trans"/>
</dbReference>
<accession>A0ABX0K0J8</accession>
<protein>
    <recommendedName>
        <fullName evidence="3">Glycosyltransferase</fullName>
    </recommendedName>
</protein>
<dbReference type="Proteomes" id="UP000631653">
    <property type="component" value="Unassembled WGS sequence"/>
</dbReference>
<proteinExistence type="predicted"/>
<evidence type="ECO:0000313" key="1">
    <source>
        <dbReference type="EMBL" id="NHN88228.1"/>
    </source>
</evidence>
<evidence type="ECO:0008006" key="3">
    <source>
        <dbReference type="Google" id="ProtNLM"/>
    </source>
</evidence>
<name>A0ABX0K0J8_9PROT</name>